<evidence type="ECO:0000256" key="10">
    <source>
        <dbReference type="ARBA" id="ARBA00023136"/>
    </source>
</evidence>
<evidence type="ECO:0000256" key="8">
    <source>
        <dbReference type="ARBA" id="ARBA00022824"/>
    </source>
</evidence>
<feature type="compositionally biased region" description="Polar residues" evidence="12">
    <location>
        <begin position="2183"/>
        <end position="2196"/>
    </location>
</feature>
<dbReference type="Pfam" id="PF01590">
    <property type="entry name" value="GAF"/>
    <property type="match status" value="1"/>
</dbReference>
<dbReference type="Pfam" id="PF00072">
    <property type="entry name" value="Response_reg"/>
    <property type="match status" value="1"/>
</dbReference>
<dbReference type="SUPFAM" id="SSF52172">
    <property type="entry name" value="CheY-like"/>
    <property type="match status" value="1"/>
</dbReference>
<dbReference type="InParanoid" id="A0A409WY73"/>
<feature type="transmembrane region" description="Helical" evidence="13">
    <location>
        <begin position="589"/>
        <end position="607"/>
    </location>
</feature>
<dbReference type="PANTHER" id="PTHR13205:SF15">
    <property type="entry name" value="DOLICHOL KINASE"/>
    <property type="match status" value="1"/>
</dbReference>
<dbReference type="InterPro" id="IPR003018">
    <property type="entry name" value="GAF"/>
</dbReference>
<dbReference type="OrthoDB" id="21225at2759"/>
<comment type="subcellular location">
    <subcellularLocation>
        <location evidence="1">Endoplasmic reticulum membrane</location>
        <topology evidence="1">Multi-pass membrane protein</topology>
    </subcellularLocation>
</comment>
<dbReference type="SUPFAM" id="SSF47384">
    <property type="entry name" value="Homodimeric domain of signal transducing histidine kinase"/>
    <property type="match status" value="1"/>
</dbReference>
<feature type="transmembrane region" description="Helical" evidence="13">
    <location>
        <begin position="346"/>
        <end position="364"/>
    </location>
</feature>
<evidence type="ECO:0000313" key="17">
    <source>
        <dbReference type="Proteomes" id="UP000283269"/>
    </source>
</evidence>
<dbReference type="FunFam" id="1.10.287.130:FF:000023">
    <property type="entry name" value="Sensor histidine kinase/response regulator, putative"/>
    <property type="match status" value="1"/>
</dbReference>
<gene>
    <name evidence="16" type="ORF">CVT25_007027</name>
</gene>
<feature type="region of interest" description="Disordered" evidence="12">
    <location>
        <begin position="1119"/>
        <end position="1149"/>
    </location>
</feature>
<dbReference type="Pfam" id="PF02518">
    <property type="entry name" value="HATPase_c"/>
    <property type="match status" value="1"/>
</dbReference>
<dbReference type="InterPro" id="IPR001789">
    <property type="entry name" value="Sig_transdc_resp-reg_receiver"/>
</dbReference>
<evidence type="ECO:0000313" key="16">
    <source>
        <dbReference type="EMBL" id="PPQ83436.1"/>
    </source>
</evidence>
<evidence type="ECO:0000259" key="15">
    <source>
        <dbReference type="PROSITE" id="PS50110"/>
    </source>
</evidence>
<organism evidence="16 17">
    <name type="scientific">Psilocybe cyanescens</name>
    <dbReference type="NCBI Taxonomy" id="93625"/>
    <lineage>
        <taxon>Eukaryota</taxon>
        <taxon>Fungi</taxon>
        <taxon>Dikarya</taxon>
        <taxon>Basidiomycota</taxon>
        <taxon>Agaricomycotina</taxon>
        <taxon>Agaricomycetes</taxon>
        <taxon>Agaricomycetidae</taxon>
        <taxon>Agaricales</taxon>
        <taxon>Agaricineae</taxon>
        <taxon>Strophariaceae</taxon>
        <taxon>Psilocybe</taxon>
    </lineage>
</organism>
<evidence type="ECO:0000256" key="9">
    <source>
        <dbReference type="ARBA" id="ARBA00022989"/>
    </source>
</evidence>
<dbReference type="InterPro" id="IPR003594">
    <property type="entry name" value="HATPase_dom"/>
</dbReference>
<feature type="transmembrane region" description="Helical" evidence="13">
    <location>
        <begin position="392"/>
        <end position="414"/>
    </location>
</feature>
<evidence type="ECO:0000256" key="5">
    <source>
        <dbReference type="ARBA" id="ARBA00022679"/>
    </source>
</evidence>
<dbReference type="Gene3D" id="3.40.50.2300">
    <property type="match status" value="1"/>
</dbReference>
<feature type="transmembrane region" description="Helical" evidence="13">
    <location>
        <begin position="710"/>
        <end position="736"/>
    </location>
</feature>
<sequence>MLVDRWRGSSGSRCSSDDETDYDIPTDLRGRDFSEKRLHNGDGVSRFRGVSARKHSPHDLSSGDSTATTTTVKPASIAKRRTSFTRSRSPAVSRVPLNHTSQHRHISPAVNIKRNTRQTTVLPASRYFLPTQCRMQLRIPLSSLAWIFSIDTRKLAESLLLIASLLYAAHHIAQYSTPKITIFSHPDTHIWLAFELHILSAVSSLYTIWIHSTFSNIDNVATNLKNHTSALSTSSIPLRPASPRLGDAVRRQPAPAAWNKSDFGYVWMSVPKNYRDCRDDGILTGLLLGPLIAAAVLSFSLEQIATLSGSLPVGWLIEAPTFLPNSKAHLSAGEAALLSRYGLVDLSTFCSVILLFHVCASWWMEGRYSKEGGAVEGERASVPRSEGQRSSYYILFALGTSVMMVALKITLAVYDIKLWNYLNIFEAVVGSLFYQFSLYVALRLAHRGFTLGELGLTCFGATAIGLEFLNLTIARIWPVTTPYIRTYRLPTPLLIFQIALIVGSLLTGFLLSPFLVLSRNNAQRPVHRLRFPQEKARNRRLYAFGFYGGSVLSVGLLIGLWTRWCLGKRDPWLWAIFYVIEGKNKWTRPALLCYWALLGSLSVAGWNRQLARSRRFRPRNTTSSGVESVSASVSAESSTAASLVDGGSNSLVAPMSTGQLGRTFQTSFPNIPNLPNGANMSNVATDLLDAADKHVPTLGLNARRKFFHGLAVVMFVPGIAVDPAFTHLSLSAAFALFTFAEYIRYFAIYPFGASVHLFMNEFLDHRDSGTAILSHFYLLTGSAGSLWLEGPSRLLQFTGILTLGLGDAAASIVGRRIGIHRWSATTSKTLEGSLAFAVLIFSAALLLRLTGYVETFSSMGYLCVVVISAILEAVSDQNDNLTLPLYMWNGSSAPPNSQSTARPQPLKDHSYSFIQPQHISGYMVQQRASSRKPARPSTAPSGFRDVFSFLPSTSSSQILISSPISATQPSHSTAYIDSPARFGTQTDTSQFFMQPLMEDDGSLNIDAFPADDQISDNELPSNALPSNTTADTHTMTNTSDCDWATFITAYAAGRWDPHRTPNPPKSCQQVVADSHRFSGYELSPKPNDFEIPVVPAQRDEQCPTQDSDSAALPIIKCDEQPPLIPPSSPSSAHPISSTAPSKPHMSMPLRLPHHRFRNSFSTSSVNSYGSQTPSSVSDVHATVATMRWAAARVDISPLALPSPEHELTDPMRGVTATIPGSHPQDSDVRIDYTITPGGTRKSRLNGFWEGTTDIERPVKLETIMASPPGVNEDSNPVDIPVEQTSSDQPTSIGSTSTSTSVHHEFAAPHLAFPPIPPATAPAVNSDHSHDKPHWNTDYFGDAALPIMESKSLSIATPPPPKSAQSSSAMRSEDRIEDVRVNSVPALPRRLALTRQTSSPLPETSPQEPRYLGGRVPSENIASVKLGRAAKEERMFAELGYLAPPYPPDELERRRALYKFNIWNTGPDMNFDRIAHLAKLVFSTKGVLISLIDGNEQGDEPMVILDTHKDWRFEKNPLTIESPHIRFYAGAPLRTHDGFNIGTLAVIDDQPRDEFSPRQRHTLKEFAAIAMREMELWSDKIQLRIRDRIQNSMEQFSRECLEIDTEVHDFEHPDLLVGSSMDRVYDRAAKLVKRTLDVEGVIVMDVSHTEVLESMSAEGSVSVALHHGDPGKEMTRRQLTTEEYHRFNSFFDKYPDGRVSEGIIPPTFKPFLPTHVQYALTVPIFNIDKRPFALLCAYNTHEHAKRFLEGHELSYLRAIGVIILSAVLKRRMILADKAKGLFISNISHELRTPLHGILAAAELLSESNLNHSQQSFLQTVQACGTSLVETVNHVLDFTKLSGNSKAGGVENVIVPSTVDLMQLVEEAVDGCWIGHRARTASMEENGIGSVYSPPKEDRGSPVATRRKHVETIVDIGYRPEGWTLKCEKGGIRRVLMNLFGNSLKFTSNGYVHVLLRQLPPAENDPPNKVKVELAVYDTGKGISQNFLKNQLFHPFSQENPLQTGTGLGLAIVSSIVTSENVSGKVDVWSEEGVGTEIKVTFPAEIIEGQPVQETEVFRSEEDGTLPTVSLVGFSTPHKGIQLLNDTIRSYLTTWWGFEIVEDYGDIVILNEDPTMVVNATKQRDTQHAYIILSASRGSPGLMSIASDHERIGGFCRILYKPGGPSRLLAILKVSIHALRIGNQDRTSSPMGSINGDSTQERVIKSPSGSGVRRNSEEAGQRSHPYTRRPTTPRSYTAHPLPTKWSITKATESVEVVEADTPVPTISLGTGGTLLRSSIGSLDAMLRFRVLVVEDNSILRNLLIKWLSNKGYEFSSAVNGREGVNVFREEGPFDVVLLDLSMPILDGVSATIEIRQIEADMVKVSPNHQPSRILALTGMSTLEDKRRAFDAGVDGYLVKPVAFKTLDDMFHKLGVS</sequence>
<keyword evidence="4 11" id="KW-0597">Phosphoprotein</keyword>
<feature type="region of interest" description="Disordered" evidence="12">
    <location>
        <begin position="1265"/>
        <end position="1336"/>
    </location>
</feature>
<reference evidence="16 17" key="1">
    <citation type="journal article" date="2018" name="Evol. Lett.">
        <title>Horizontal gene cluster transfer increased hallucinogenic mushroom diversity.</title>
        <authorList>
            <person name="Reynolds H.T."/>
            <person name="Vijayakumar V."/>
            <person name="Gluck-Thaler E."/>
            <person name="Korotkin H.B."/>
            <person name="Matheny P.B."/>
            <person name="Slot J.C."/>
        </authorList>
    </citation>
    <scope>NUCLEOTIDE SEQUENCE [LARGE SCALE GENOMIC DNA]</scope>
    <source>
        <strain evidence="16 17">2631</strain>
    </source>
</reference>
<dbReference type="GO" id="GO:0043048">
    <property type="term" value="P:dolichyl monophosphate biosynthetic process"/>
    <property type="evidence" value="ECO:0007669"/>
    <property type="project" value="TreeGrafter"/>
</dbReference>
<dbReference type="Proteomes" id="UP000283269">
    <property type="component" value="Unassembled WGS sequence"/>
</dbReference>
<dbReference type="CDD" id="cd00082">
    <property type="entry name" value="HisKA"/>
    <property type="match status" value="1"/>
</dbReference>
<evidence type="ECO:0000256" key="3">
    <source>
        <dbReference type="ARBA" id="ARBA00012132"/>
    </source>
</evidence>
<evidence type="ECO:0000256" key="7">
    <source>
        <dbReference type="ARBA" id="ARBA00022777"/>
    </source>
</evidence>
<dbReference type="SUPFAM" id="SSF55781">
    <property type="entry name" value="GAF domain-like"/>
    <property type="match status" value="1"/>
</dbReference>
<comment type="caution">
    <text evidence="16">The sequence shown here is derived from an EMBL/GenBank/DDBJ whole genome shotgun (WGS) entry which is preliminary data.</text>
</comment>
<feature type="transmembrane region" description="Helical" evidence="13">
    <location>
        <begin position="420"/>
        <end position="442"/>
    </location>
</feature>
<feature type="modified residue" description="4-aspartylphosphate" evidence="11">
    <location>
        <position position="2337"/>
    </location>
</feature>
<dbReference type="InterPro" id="IPR011006">
    <property type="entry name" value="CheY-like_superfamily"/>
</dbReference>
<dbReference type="PANTHER" id="PTHR13205">
    <property type="entry name" value="TRANSMEMBRANE PROTEIN 15-RELATED"/>
    <property type="match status" value="1"/>
</dbReference>
<feature type="compositionally biased region" description="Basic and acidic residues" evidence="12">
    <location>
        <begin position="26"/>
        <end position="40"/>
    </location>
</feature>
<dbReference type="STRING" id="93625.A0A409WY73"/>
<feature type="transmembrane region" description="Helical" evidence="13">
    <location>
        <begin position="159"/>
        <end position="177"/>
    </location>
</feature>
<feature type="region of interest" description="Disordered" evidence="12">
    <location>
        <begin position="1352"/>
        <end position="1414"/>
    </location>
</feature>
<dbReference type="InterPro" id="IPR036097">
    <property type="entry name" value="HisK_dim/P_sf"/>
</dbReference>
<dbReference type="Gene3D" id="3.30.450.40">
    <property type="match status" value="1"/>
</dbReference>
<dbReference type="InterPro" id="IPR036890">
    <property type="entry name" value="HATPase_C_sf"/>
</dbReference>
<evidence type="ECO:0000256" key="12">
    <source>
        <dbReference type="SAM" id="MobiDB-lite"/>
    </source>
</evidence>
<feature type="region of interest" description="Disordered" evidence="12">
    <location>
        <begin position="1"/>
        <end position="100"/>
    </location>
</feature>
<dbReference type="InterPro" id="IPR004358">
    <property type="entry name" value="Sig_transdc_His_kin-like_C"/>
</dbReference>
<feature type="domain" description="Response regulatory" evidence="15">
    <location>
        <begin position="2287"/>
        <end position="2412"/>
    </location>
</feature>
<dbReference type="SMART" id="SM00388">
    <property type="entry name" value="HisKA"/>
    <property type="match status" value="1"/>
</dbReference>
<dbReference type="PROSITE" id="PS50110">
    <property type="entry name" value="RESPONSE_REGULATORY"/>
    <property type="match status" value="1"/>
</dbReference>
<feature type="transmembrane region" description="Helical" evidence="13">
    <location>
        <begin position="794"/>
        <end position="813"/>
    </location>
</feature>
<name>A0A409WY73_PSICY</name>
<feature type="region of interest" description="Disordered" evidence="12">
    <location>
        <begin position="2183"/>
        <end position="2238"/>
    </location>
</feature>
<dbReference type="EMBL" id="NHYD01003015">
    <property type="protein sequence ID" value="PPQ83436.1"/>
    <property type="molecule type" value="Genomic_DNA"/>
</dbReference>
<keyword evidence="17" id="KW-1185">Reference proteome</keyword>
<dbReference type="GO" id="GO:0004168">
    <property type="term" value="F:dolichol kinase activity"/>
    <property type="evidence" value="ECO:0007669"/>
    <property type="project" value="UniProtKB-EC"/>
</dbReference>
<feature type="transmembrane region" description="Helical" evidence="13">
    <location>
        <begin position="742"/>
        <end position="759"/>
    </location>
</feature>
<dbReference type="GO" id="GO:0000155">
    <property type="term" value="F:phosphorelay sensor kinase activity"/>
    <property type="evidence" value="ECO:0007669"/>
    <property type="project" value="InterPro"/>
</dbReference>
<proteinExistence type="inferred from homology"/>
<evidence type="ECO:0000256" key="11">
    <source>
        <dbReference type="PROSITE-ProRule" id="PRU00169"/>
    </source>
</evidence>
<dbReference type="GO" id="GO:0005789">
    <property type="term" value="C:endoplasmic reticulum membrane"/>
    <property type="evidence" value="ECO:0007669"/>
    <property type="project" value="UniProtKB-SubCell"/>
</dbReference>
<comment type="similarity">
    <text evidence="2">Belongs to the polyprenol kinase family.</text>
</comment>
<dbReference type="Gene3D" id="3.30.565.10">
    <property type="entry name" value="Histidine kinase-like ATPase, C-terminal domain"/>
    <property type="match status" value="1"/>
</dbReference>
<feature type="compositionally biased region" description="Low complexity" evidence="12">
    <location>
        <begin position="1290"/>
        <end position="1300"/>
    </location>
</feature>
<feature type="compositionally biased region" description="Low complexity" evidence="12">
    <location>
        <begin position="2220"/>
        <end position="2235"/>
    </location>
</feature>
<feature type="domain" description="Histidine kinase" evidence="14">
    <location>
        <begin position="1784"/>
        <end position="2044"/>
    </location>
</feature>
<evidence type="ECO:0000256" key="2">
    <source>
        <dbReference type="ARBA" id="ARBA00010794"/>
    </source>
</evidence>
<feature type="transmembrane region" description="Helical" evidence="13">
    <location>
        <begin position="834"/>
        <end position="853"/>
    </location>
</feature>
<accession>A0A409WY73</accession>
<feature type="transmembrane region" description="Helical" evidence="13">
    <location>
        <begin position="771"/>
        <end position="788"/>
    </location>
</feature>
<dbReference type="EC" id="2.7.1.108" evidence="3"/>
<feature type="compositionally biased region" description="Polar residues" evidence="12">
    <location>
        <begin position="1393"/>
        <end position="1406"/>
    </location>
</feature>
<feature type="transmembrane region" description="Helical" evidence="13">
    <location>
        <begin position="282"/>
        <end position="301"/>
    </location>
</feature>
<feature type="transmembrane region" description="Helical" evidence="13">
    <location>
        <begin position="541"/>
        <end position="564"/>
    </location>
</feature>
<keyword evidence="8" id="KW-0256">Endoplasmic reticulum</keyword>
<keyword evidence="7" id="KW-0418">Kinase</keyword>
<evidence type="ECO:0000256" key="6">
    <source>
        <dbReference type="ARBA" id="ARBA00022692"/>
    </source>
</evidence>
<feature type="compositionally biased region" description="Low complexity" evidence="12">
    <location>
        <begin position="1129"/>
        <end position="1141"/>
    </location>
</feature>
<keyword evidence="5" id="KW-0808">Transferase</keyword>
<dbReference type="PRINTS" id="PR00344">
    <property type="entry name" value="BCTRLSENSOR"/>
</dbReference>
<dbReference type="InterPro" id="IPR029016">
    <property type="entry name" value="GAF-like_dom_sf"/>
</dbReference>
<dbReference type="InterPro" id="IPR003661">
    <property type="entry name" value="HisK_dim/P_dom"/>
</dbReference>
<feature type="compositionally biased region" description="Polar residues" evidence="12">
    <location>
        <begin position="62"/>
        <end position="73"/>
    </location>
</feature>
<dbReference type="PROSITE" id="PS50109">
    <property type="entry name" value="HIS_KIN"/>
    <property type="match status" value="1"/>
</dbReference>
<dbReference type="SUPFAM" id="SSF55874">
    <property type="entry name" value="ATPase domain of HSP90 chaperone/DNA topoisomerase II/histidine kinase"/>
    <property type="match status" value="1"/>
</dbReference>
<evidence type="ECO:0000256" key="1">
    <source>
        <dbReference type="ARBA" id="ARBA00004477"/>
    </source>
</evidence>
<feature type="transmembrane region" description="Helical" evidence="13">
    <location>
        <begin position="189"/>
        <end position="209"/>
    </location>
</feature>
<feature type="compositionally biased region" description="Basic and acidic residues" evidence="12">
    <location>
        <begin position="1370"/>
        <end position="1379"/>
    </location>
</feature>
<keyword evidence="6 13" id="KW-0812">Transmembrane</keyword>
<evidence type="ECO:0000259" key="14">
    <source>
        <dbReference type="PROSITE" id="PS50109"/>
    </source>
</evidence>
<protein>
    <recommendedName>
        <fullName evidence="3">dolichol kinase</fullName>
        <ecNumber evidence="3">2.7.1.108</ecNumber>
    </recommendedName>
</protein>
<dbReference type="CDD" id="cd17546">
    <property type="entry name" value="REC_hyHK_CKI1_RcsC-like"/>
    <property type="match status" value="1"/>
</dbReference>
<dbReference type="InterPro" id="IPR005467">
    <property type="entry name" value="His_kinase_dom"/>
</dbReference>
<dbReference type="SMART" id="SM00448">
    <property type="entry name" value="REC"/>
    <property type="match status" value="1"/>
</dbReference>
<evidence type="ECO:0000256" key="4">
    <source>
        <dbReference type="ARBA" id="ARBA00022553"/>
    </source>
</evidence>
<dbReference type="Gene3D" id="1.10.287.130">
    <property type="match status" value="1"/>
</dbReference>
<keyword evidence="10 13" id="KW-0472">Membrane</keyword>
<evidence type="ECO:0000256" key="13">
    <source>
        <dbReference type="SAM" id="Phobius"/>
    </source>
</evidence>
<feature type="transmembrane region" description="Helical" evidence="13">
    <location>
        <begin position="494"/>
        <end position="520"/>
    </location>
</feature>
<keyword evidence="9 13" id="KW-1133">Transmembrane helix</keyword>
<dbReference type="Pfam" id="PF00512">
    <property type="entry name" value="HisKA"/>
    <property type="match status" value="1"/>
</dbReference>
<dbReference type="SMART" id="SM00387">
    <property type="entry name" value="HATPase_c"/>
    <property type="match status" value="1"/>
</dbReference>
<feature type="transmembrane region" description="Helical" evidence="13">
    <location>
        <begin position="454"/>
        <end position="474"/>
    </location>
</feature>
<dbReference type="InterPro" id="IPR032974">
    <property type="entry name" value="Polypren_kinase"/>
</dbReference>